<dbReference type="Gene3D" id="3.40.50.620">
    <property type="entry name" value="HUPs"/>
    <property type="match status" value="1"/>
</dbReference>
<evidence type="ECO:0000256" key="6">
    <source>
        <dbReference type="ARBA" id="ARBA00022695"/>
    </source>
</evidence>
<dbReference type="InterPro" id="IPR014729">
    <property type="entry name" value="Rossmann-like_a/b/a_fold"/>
</dbReference>
<evidence type="ECO:0000259" key="12">
    <source>
        <dbReference type="Pfam" id="PF01467"/>
    </source>
</evidence>
<dbReference type="InterPro" id="IPR005248">
    <property type="entry name" value="NadD/NMNAT"/>
</dbReference>
<evidence type="ECO:0000256" key="10">
    <source>
        <dbReference type="ARBA" id="ARBA00048721"/>
    </source>
</evidence>
<evidence type="ECO:0000256" key="8">
    <source>
        <dbReference type="ARBA" id="ARBA00022840"/>
    </source>
</evidence>
<keyword evidence="14" id="KW-1185">Reference proteome</keyword>
<dbReference type="PANTHER" id="PTHR39321:SF3">
    <property type="entry name" value="PHOSPHOPANTETHEINE ADENYLYLTRANSFERASE"/>
    <property type="match status" value="1"/>
</dbReference>
<keyword evidence="8 11" id="KW-0067">ATP-binding</keyword>
<keyword evidence="5 11" id="KW-0808">Transferase</keyword>
<dbReference type="OrthoDB" id="5295945at2"/>
<dbReference type="CDD" id="cd02165">
    <property type="entry name" value="NMNAT"/>
    <property type="match status" value="1"/>
</dbReference>
<dbReference type="GO" id="GO:0005524">
    <property type="term" value="F:ATP binding"/>
    <property type="evidence" value="ECO:0007669"/>
    <property type="project" value="UniProtKB-KW"/>
</dbReference>
<comment type="function">
    <text evidence="1 11">Catalyzes the reversible adenylation of nicotinate mononucleotide (NaMN) to nicotinic acid adenine dinucleotide (NaAD).</text>
</comment>
<organism evidence="13 14">
    <name type="scientific">Paracoccus aurantiacus</name>
    <dbReference type="NCBI Taxonomy" id="2599412"/>
    <lineage>
        <taxon>Bacteria</taxon>
        <taxon>Pseudomonadati</taxon>
        <taxon>Pseudomonadota</taxon>
        <taxon>Alphaproteobacteria</taxon>
        <taxon>Rhodobacterales</taxon>
        <taxon>Paracoccaceae</taxon>
        <taxon>Paracoccus</taxon>
    </lineage>
</organism>
<dbReference type="PANTHER" id="PTHR39321">
    <property type="entry name" value="NICOTINATE-NUCLEOTIDE ADENYLYLTRANSFERASE-RELATED"/>
    <property type="match status" value="1"/>
</dbReference>
<dbReference type="EMBL" id="VOPL01000001">
    <property type="protein sequence ID" value="TXB71004.1"/>
    <property type="molecule type" value="Genomic_DNA"/>
</dbReference>
<reference evidence="13 14" key="1">
    <citation type="submission" date="2019-08" db="EMBL/GenBank/DDBJ databases">
        <authorList>
            <person name="Ye J."/>
        </authorList>
    </citation>
    <scope>NUCLEOTIDE SEQUENCE [LARGE SCALE GENOMIC DNA]</scope>
    <source>
        <strain evidence="13 14">TK008</strain>
    </source>
</reference>
<dbReference type="Proteomes" id="UP000321562">
    <property type="component" value="Unassembled WGS sequence"/>
</dbReference>
<keyword evidence="6 11" id="KW-0548">Nucleotidyltransferase</keyword>
<evidence type="ECO:0000313" key="14">
    <source>
        <dbReference type="Proteomes" id="UP000321562"/>
    </source>
</evidence>
<evidence type="ECO:0000313" key="13">
    <source>
        <dbReference type="EMBL" id="TXB71004.1"/>
    </source>
</evidence>
<evidence type="ECO:0000256" key="9">
    <source>
        <dbReference type="ARBA" id="ARBA00023027"/>
    </source>
</evidence>
<dbReference type="InterPro" id="IPR004821">
    <property type="entry name" value="Cyt_trans-like"/>
</dbReference>
<dbReference type="Pfam" id="PF01467">
    <property type="entry name" value="CTP_transf_like"/>
    <property type="match status" value="1"/>
</dbReference>
<evidence type="ECO:0000256" key="11">
    <source>
        <dbReference type="HAMAP-Rule" id="MF_00244"/>
    </source>
</evidence>
<feature type="domain" description="Cytidyltransferase-like" evidence="12">
    <location>
        <begin position="16"/>
        <end position="194"/>
    </location>
</feature>
<evidence type="ECO:0000256" key="2">
    <source>
        <dbReference type="ARBA" id="ARBA00005019"/>
    </source>
</evidence>
<evidence type="ECO:0000256" key="3">
    <source>
        <dbReference type="ARBA" id="ARBA00009014"/>
    </source>
</evidence>
<keyword evidence="7 11" id="KW-0547">Nucleotide-binding</keyword>
<dbReference type="NCBIfam" id="NF000845">
    <property type="entry name" value="PRK00071.2-4"/>
    <property type="match status" value="1"/>
</dbReference>
<proteinExistence type="inferred from homology"/>
<comment type="catalytic activity">
    <reaction evidence="10 11">
        <text>nicotinate beta-D-ribonucleotide + ATP + H(+) = deamido-NAD(+) + diphosphate</text>
        <dbReference type="Rhea" id="RHEA:22860"/>
        <dbReference type="ChEBI" id="CHEBI:15378"/>
        <dbReference type="ChEBI" id="CHEBI:30616"/>
        <dbReference type="ChEBI" id="CHEBI:33019"/>
        <dbReference type="ChEBI" id="CHEBI:57502"/>
        <dbReference type="ChEBI" id="CHEBI:58437"/>
        <dbReference type="EC" id="2.7.7.18"/>
    </reaction>
</comment>
<gene>
    <name evidence="11" type="primary">nadD</name>
    <name evidence="13" type="ORF">FQV27_03925</name>
</gene>
<dbReference type="NCBIfam" id="NF000843">
    <property type="entry name" value="PRK00071.2-2"/>
    <property type="match status" value="1"/>
</dbReference>
<dbReference type="UniPathway" id="UPA00253">
    <property type="reaction ID" value="UER00332"/>
</dbReference>
<dbReference type="SUPFAM" id="SSF52374">
    <property type="entry name" value="Nucleotidylyl transferase"/>
    <property type="match status" value="1"/>
</dbReference>
<dbReference type="GO" id="GO:0009435">
    <property type="term" value="P:NAD+ biosynthetic process"/>
    <property type="evidence" value="ECO:0007669"/>
    <property type="project" value="UniProtKB-UniRule"/>
</dbReference>
<dbReference type="NCBIfam" id="TIGR00482">
    <property type="entry name" value="nicotinate (nicotinamide) nucleotide adenylyltransferase"/>
    <property type="match status" value="1"/>
</dbReference>
<protein>
    <recommendedName>
        <fullName evidence="11">Probable nicotinate-nucleotide adenylyltransferase</fullName>
        <ecNumber evidence="11">2.7.7.18</ecNumber>
    </recommendedName>
    <alternativeName>
        <fullName evidence="11">Deamido-NAD(+) diphosphorylase</fullName>
    </alternativeName>
    <alternativeName>
        <fullName evidence="11">Deamido-NAD(+) pyrophosphorylase</fullName>
    </alternativeName>
    <alternativeName>
        <fullName evidence="11">Nicotinate mononucleotide adenylyltransferase</fullName>
        <shortName evidence="11">NaMN adenylyltransferase</shortName>
    </alternativeName>
</protein>
<accession>A0A5C6S9F1</accession>
<keyword evidence="4 11" id="KW-0662">Pyridine nucleotide biosynthesis</keyword>
<dbReference type="HAMAP" id="MF_00244">
    <property type="entry name" value="NaMN_adenylyltr"/>
    <property type="match status" value="1"/>
</dbReference>
<evidence type="ECO:0000256" key="5">
    <source>
        <dbReference type="ARBA" id="ARBA00022679"/>
    </source>
</evidence>
<dbReference type="EC" id="2.7.7.18" evidence="11"/>
<keyword evidence="9 11" id="KW-0520">NAD</keyword>
<comment type="similarity">
    <text evidence="3 11">Belongs to the NadD family.</text>
</comment>
<comment type="pathway">
    <text evidence="2 11">Cofactor biosynthesis; NAD(+) biosynthesis; deamido-NAD(+) from nicotinate D-ribonucleotide: step 1/1.</text>
</comment>
<evidence type="ECO:0000256" key="7">
    <source>
        <dbReference type="ARBA" id="ARBA00022741"/>
    </source>
</evidence>
<dbReference type="NCBIfam" id="TIGR00125">
    <property type="entry name" value="cyt_tran_rel"/>
    <property type="match status" value="1"/>
</dbReference>
<evidence type="ECO:0000256" key="1">
    <source>
        <dbReference type="ARBA" id="ARBA00002324"/>
    </source>
</evidence>
<name>A0A5C6S9F1_9RHOB</name>
<evidence type="ECO:0000256" key="4">
    <source>
        <dbReference type="ARBA" id="ARBA00022642"/>
    </source>
</evidence>
<comment type="caution">
    <text evidence="13">The sequence shown here is derived from an EMBL/GenBank/DDBJ whole genome shotgun (WGS) entry which is preliminary data.</text>
</comment>
<dbReference type="AlphaFoldDB" id="A0A5C6S9F1"/>
<sequence>MKNDLPVAPPGQRIGLLGGSFDPAHEGHVRLTEEALKRFGLDRVWWLVTPGNPLKAHGPAPLSERIDYARQLVDDPRVTVTGIEARLQTRMTVDTIAALQRLYPHVRFVWLMGSDNLVQFSRWDRWREIAARVPIGVLVRPGTRLRARLSKAARIMADDRLAESHASLLGRSTPPAWVMVNIPMSSASSTAIRAARKARALKAKDARRSASESAG</sequence>
<dbReference type="GO" id="GO:0004515">
    <property type="term" value="F:nicotinate-nucleotide adenylyltransferase activity"/>
    <property type="evidence" value="ECO:0007669"/>
    <property type="project" value="UniProtKB-UniRule"/>
</dbReference>
<dbReference type="RefSeq" id="WP_147096486.1">
    <property type="nucleotide sequence ID" value="NZ_JBHUFH010000002.1"/>
</dbReference>